<evidence type="ECO:0000313" key="2">
    <source>
        <dbReference type="Proteomes" id="UP001057402"/>
    </source>
</evidence>
<reference evidence="2" key="1">
    <citation type="journal article" date="2023" name="Front. Plant Sci.">
        <title>Chromosomal-level genome assembly of Melastoma candidum provides insights into trichome evolution.</title>
        <authorList>
            <person name="Zhong Y."/>
            <person name="Wu W."/>
            <person name="Sun C."/>
            <person name="Zou P."/>
            <person name="Liu Y."/>
            <person name="Dai S."/>
            <person name="Zhou R."/>
        </authorList>
    </citation>
    <scope>NUCLEOTIDE SEQUENCE [LARGE SCALE GENOMIC DNA]</scope>
</reference>
<organism evidence="1 2">
    <name type="scientific">Melastoma candidum</name>
    <dbReference type="NCBI Taxonomy" id="119954"/>
    <lineage>
        <taxon>Eukaryota</taxon>
        <taxon>Viridiplantae</taxon>
        <taxon>Streptophyta</taxon>
        <taxon>Embryophyta</taxon>
        <taxon>Tracheophyta</taxon>
        <taxon>Spermatophyta</taxon>
        <taxon>Magnoliopsida</taxon>
        <taxon>eudicotyledons</taxon>
        <taxon>Gunneridae</taxon>
        <taxon>Pentapetalae</taxon>
        <taxon>rosids</taxon>
        <taxon>malvids</taxon>
        <taxon>Myrtales</taxon>
        <taxon>Melastomataceae</taxon>
        <taxon>Melastomatoideae</taxon>
        <taxon>Melastomateae</taxon>
        <taxon>Melastoma</taxon>
    </lineage>
</organism>
<name>A0ACB9S9X5_9MYRT</name>
<proteinExistence type="predicted"/>
<keyword evidence="2" id="KW-1185">Reference proteome</keyword>
<sequence length="228" mass="25222">MTKRRCCSICYGEGHNSRTCSAQDPSGQSYSPEETLGLPCNLSSSRPQVPVADATATGINNSGNHPNTKGVRWSAEEHLNFLRGLQALGDGAWKAISEGFVKTRTANQIASHAQKYHKRTRNSLRRKRNPSIFDVGKDEFPPLPPYRRMQRFHGDTGHHLPPPQNNQLNPLPPPPVSTTRLEGRTGATSRDDSPSGVLPQADMQTDGTEPSRDCDPDERLIPRFFSVR</sequence>
<gene>
    <name evidence="1" type="ORF">MLD38_005379</name>
</gene>
<accession>A0ACB9S9X5</accession>
<dbReference type="Proteomes" id="UP001057402">
    <property type="component" value="Chromosome 2"/>
</dbReference>
<dbReference type="EMBL" id="CM042881">
    <property type="protein sequence ID" value="KAI4387557.1"/>
    <property type="molecule type" value="Genomic_DNA"/>
</dbReference>
<comment type="caution">
    <text evidence="1">The sequence shown here is derived from an EMBL/GenBank/DDBJ whole genome shotgun (WGS) entry which is preliminary data.</text>
</comment>
<evidence type="ECO:0000313" key="1">
    <source>
        <dbReference type="EMBL" id="KAI4387557.1"/>
    </source>
</evidence>
<protein>
    <submittedName>
        <fullName evidence="1">Uncharacterized protein</fullName>
    </submittedName>
</protein>